<sequence>EGGEPDPRWLGRQGTAAAREHHSHVVRALPPQAFRLRAGDPAIPTEEGATA</sequence>
<evidence type="ECO:0000313" key="3">
    <source>
        <dbReference type="Proteomes" id="UP000265355"/>
    </source>
</evidence>
<proteinExistence type="predicted"/>
<keyword evidence="2" id="KW-0808">Transferase</keyword>
<evidence type="ECO:0000313" key="2">
    <source>
        <dbReference type="EMBL" id="RII87810.1"/>
    </source>
</evidence>
<evidence type="ECO:0000256" key="1">
    <source>
        <dbReference type="SAM" id="MobiDB-lite"/>
    </source>
</evidence>
<comment type="caution">
    <text evidence="2">The sequence shown here is derived from an EMBL/GenBank/DDBJ whole genome shotgun (WGS) entry which is preliminary data.</text>
</comment>
<dbReference type="Proteomes" id="UP000265355">
    <property type="component" value="Unassembled WGS sequence"/>
</dbReference>
<name>A0ABX9N474_9MICO</name>
<keyword evidence="3" id="KW-1185">Reference proteome</keyword>
<feature type="region of interest" description="Disordered" evidence="1">
    <location>
        <begin position="1"/>
        <end position="24"/>
    </location>
</feature>
<gene>
    <name evidence="2" type="ORF">DZF98_15585</name>
</gene>
<feature type="non-terminal residue" evidence="2">
    <location>
        <position position="1"/>
    </location>
</feature>
<dbReference type="EMBL" id="QWEE01000491">
    <property type="protein sequence ID" value="RII87810.1"/>
    <property type="molecule type" value="Genomic_DNA"/>
</dbReference>
<accession>A0ABX9N474</accession>
<dbReference type="GO" id="GO:0016757">
    <property type="term" value="F:glycosyltransferase activity"/>
    <property type="evidence" value="ECO:0007669"/>
    <property type="project" value="UniProtKB-KW"/>
</dbReference>
<protein>
    <submittedName>
        <fullName evidence="2">Nicotinate phosphoribosyltransferase</fullName>
    </submittedName>
</protein>
<keyword evidence="2" id="KW-0328">Glycosyltransferase</keyword>
<organism evidence="2 3">
    <name type="scientific">Clavibacter californiensis</name>
    <dbReference type="NCBI Taxonomy" id="1401995"/>
    <lineage>
        <taxon>Bacteria</taxon>
        <taxon>Bacillati</taxon>
        <taxon>Actinomycetota</taxon>
        <taxon>Actinomycetes</taxon>
        <taxon>Micrococcales</taxon>
        <taxon>Microbacteriaceae</taxon>
        <taxon>Clavibacter</taxon>
    </lineage>
</organism>
<reference evidence="2 3" key="1">
    <citation type="submission" date="2018-08" db="EMBL/GenBank/DDBJ databases">
        <title>Genome Sequence of Clavibacter michiganensis Subspecies type strains, and the Atypical Peach-Colored Strains Isolated from Tomato.</title>
        <authorList>
            <person name="Osdaghi E."/>
            <person name="Portier P."/>
            <person name="Briand M."/>
            <person name="Jacques M.-A."/>
        </authorList>
    </citation>
    <scope>NUCLEOTIDE SEQUENCE [LARGE SCALE GENOMIC DNA]</scope>
    <source>
        <strain evidence="2 3">CFBP 8216</strain>
    </source>
</reference>